<dbReference type="Pfam" id="PF12833">
    <property type="entry name" value="HTH_18"/>
    <property type="match status" value="1"/>
</dbReference>
<keyword evidence="1" id="KW-0805">Transcription regulation</keyword>
<keyword evidence="2" id="KW-0238">DNA-binding</keyword>
<evidence type="ECO:0000313" key="6">
    <source>
        <dbReference type="Proteomes" id="UP001551482"/>
    </source>
</evidence>
<reference evidence="5 6" key="1">
    <citation type="submission" date="2024-06" db="EMBL/GenBank/DDBJ databases">
        <title>The Natural Products Discovery Center: Release of the First 8490 Sequenced Strains for Exploring Actinobacteria Biosynthetic Diversity.</title>
        <authorList>
            <person name="Kalkreuter E."/>
            <person name="Kautsar S.A."/>
            <person name="Yang D."/>
            <person name="Bader C.D."/>
            <person name="Teijaro C.N."/>
            <person name="Fluegel L."/>
            <person name="Davis C.M."/>
            <person name="Simpson J.R."/>
            <person name="Lauterbach L."/>
            <person name="Steele A.D."/>
            <person name="Gui C."/>
            <person name="Meng S."/>
            <person name="Li G."/>
            <person name="Viehrig K."/>
            <person name="Ye F."/>
            <person name="Su P."/>
            <person name="Kiefer A.F."/>
            <person name="Nichols A."/>
            <person name="Cepeda A.J."/>
            <person name="Yan W."/>
            <person name="Fan B."/>
            <person name="Jiang Y."/>
            <person name="Adhikari A."/>
            <person name="Zheng C.-J."/>
            <person name="Schuster L."/>
            <person name="Cowan T.M."/>
            <person name="Smanski M.J."/>
            <person name="Chevrette M.G."/>
            <person name="De Carvalho L.P.S."/>
            <person name="Shen B."/>
        </authorList>
    </citation>
    <scope>NUCLEOTIDE SEQUENCE [LARGE SCALE GENOMIC DNA]</scope>
    <source>
        <strain evidence="5 6">NPDC048946</strain>
    </source>
</reference>
<evidence type="ECO:0000313" key="5">
    <source>
        <dbReference type="EMBL" id="MEU8140106.1"/>
    </source>
</evidence>
<organism evidence="5 6">
    <name type="scientific">Streptodolium elevatio</name>
    <dbReference type="NCBI Taxonomy" id="3157996"/>
    <lineage>
        <taxon>Bacteria</taxon>
        <taxon>Bacillati</taxon>
        <taxon>Actinomycetota</taxon>
        <taxon>Actinomycetes</taxon>
        <taxon>Kitasatosporales</taxon>
        <taxon>Streptomycetaceae</taxon>
        <taxon>Streptodolium</taxon>
    </lineage>
</organism>
<dbReference type="Pfam" id="PF12852">
    <property type="entry name" value="Cupin_6"/>
    <property type="match status" value="1"/>
</dbReference>
<evidence type="ECO:0000256" key="1">
    <source>
        <dbReference type="ARBA" id="ARBA00023015"/>
    </source>
</evidence>
<sequence>MDALATLLYDSRAHGAMFCRSLLDSPWAVRFANDAPLTLLTMPSGAGWVLPEDGDPVRLDTGAAAIVRGPAPFTVACSPDAAPRVVVLAEDQCTDELGRDLTESSRIGHRTWGDRPDAESVLLTAGYQLREDISTHLLATLPQVVVVPADLADCPLMLMLLDEVAVDRAGQQVFLDRLLDLLLVSTLRTWFDGLGADAPAWYRALGDPVIAHALRLVHDDPAYAWTVGELASRTGVSRAGFAQRFTRVVGETPMAYVTGWRVSLAADLLRRTDDTVAAIARRVGYSDGYALSAAFTRLRGTRPGEFRRQAAATPV</sequence>
<evidence type="ECO:0000256" key="2">
    <source>
        <dbReference type="ARBA" id="ARBA00023125"/>
    </source>
</evidence>
<keyword evidence="3" id="KW-0804">Transcription</keyword>
<protein>
    <submittedName>
        <fullName evidence="5">AraC family transcriptional regulator</fullName>
    </submittedName>
</protein>
<feature type="domain" description="HTH araC/xylS-type" evidence="4">
    <location>
        <begin position="211"/>
        <end position="309"/>
    </location>
</feature>
<comment type="caution">
    <text evidence="5">The sequence shown here is derived from an EMBL/GenBank/DDBJ whole genome shotgun (WGS) entry which is preliminary data.</text>
</comment>
<name>A0ABV3DWK7_9ACTN</name>
<keyword evidence="6" id="KW-1185">Reference proteome</keyword>
<dbReference type="InterPro" id="IPR050204">
    <property type="entry name" value="AraC_XylS_family_regulators"/>
</dbReference>
<proteinExistence type="predicted"/>
<dbReference type="Proteomes" id="UP001551482">
    <property type="component" value="Unassembled WGS sequence"/>
</dbReference>
<dbReference type="PANTHER" id="PTHR46796">
    <property type="entry name" value="HTH-TYPE TRANSCRIPTIONAL ACTIVATOR RHAS-RELATED"/>
    <property type="match status" value="1"/>
</dbReference>
<dbReference type="RefSeq" id="WP_358364910.1">
    <property type="nucleotide sequence ID" value="NZ_JBEZFP010000240.1"/>
</dbReference>
<dbReference type="PANTHER" id="PTHR46796:SF13">
    <property type="entry name" value="HTH-TYPE TRANSCRIPTIONAL ACTIVATOR RHAS"/>
    <property type="match status" value="1"/>
</dbReference>
<dbReference type="SMART" id="SM00342">
    <property type="entry name" value="HTH_ARAC"/>
    <property type="match status" value="1"/>
</dbReference>
<accession>A0ABV3DWK7</accession>
<dbReference type="InterPro" id="IPR032783">
    <property type="entry name" value="AraC_lig"/>
</dbReference>
<dbReference type="SUPFAM" id="SSF46689">
    <property type="entry name" value="Homeodomain-like"/>
    <property type="match status" value="2"/>
</dbReference>
<dbReference type="InterPro" id="IPR018060">
    <property type="entry name" value="HTH_AraC"/>
</dbReference>
<gene>
    <name evidence="5" type="ORF">AB0C36_42300</name>
</gene>
<evidence type="ECO:0000259" key="4">
    <source>
        <dbReference type="PROSITE" id="PS01124"/>
    </source>
</evidence>
<dbReference type="InterPro" id="IPR009057">
    <property type="entry name" value="Homeodomain-like_sf"/>
</dbReference>
<dbReference type="PROSITE" id="PS01124">
    <property type="entry name" value="HTH_ARAC_FAMILY_2"/>
    <property type="match status" value="1"/>
</dbReference>
<dbReference type="EMBL" id="JBEZFP010000240">
    <property type="protein sequence ID" value="MEU8140106.1"/>
    <property type="molecule type" value="Genomic_DNA"/>
</dbReference>
<evidence type="ECO:0000256" key="3">
    <source>
        <dbReference type="ARBA" id="ARBA00023163"/>
    </source>
</evidence>
<dbReference type="Gene3D" id="1.10.10.60">
    <property type="entry name" value="Homeodomain-like"/>
    <property type="match status" value="2"/>
</dbReference>